<protein>
    <submittedName>
        <fullName evidence="4">Y_Y_Y domain-containing protein</fullName>
    </submittedName>
</protein>
<feature type="domain" description="HTH luxR-type" evidence="3">
    <location>
        <begin position="900"/>
        <end position="957"/>
    </location>
</feature>
<dbReference type="Gene3D" id="2.130.10.10">
    <property type="entry name" value="YVTN repeat-like/Quinoprotein amine dehydrogenase"/>
    <property type="match status" value="2"/>
</dbReference>
<dbReference type="Gene3D" id="2.60.40.10">
    <property type="entry name" value="Immunoglobulins"/>
    <property type="match status" value="1"/>
</dbReference>
<evidence type="ECO:0000313" key="4">
    <source>
        <dbReference type="EMBL" id="SNT34725.1"/>
    </source>
</evidence>
<keyword evidence="1" id="KW-0812">Transmembrane</keyword>
<proteinExistence type="predicted"/>
<dbReference type="InterPro" id="IPR015943">
    <property type="entry name" value="WD40/YVTN_repeat-like_dom_sf"/>
</dbReference>
<dbReference type="EMBL" id="FZPD01000006">
    <property type="protein sequence ID" value="SNT34725.1"/>
    <property type="molecule type" value="Genomic_DNA"/>
</dbReference>
<feature type="chain" id="PRO_5013212507" evidence="2">
    <location>
        <begin position="29"/>
        <end position="960"/>
    </location>
</feature>
<dbReference type="SUPFAM" id="SSF46894">
    <property type="entry name" value="C-terminal effector domain of the bipartite response regulators"/>
    <property type="match status" value="1"/>
</dbReference>
<dbReference type="AlphaFoldDB" id="A0A239LWH3"/>
<dbReference type="InterPro" id="IPR036388">
    <property type="entry name" value="WH-like_DNA-bd_sf"/>
</dbReference>
<dbReference type="Proteomes" id="UP000198393">
    <property type="component" value="Unassembled WGS sequence"/>
</dbReference>
<evidence type="ECO:0000313" key="5">
    <source>
        <dbReference type="Proteomes" id="UP000198393"/>
    </source>
</evidence>
<dbReference type="InterPro" id="IPR016032">
    <property type="entry name" value="Sig_transdc_resp-reg_C-effctor"/>
</dbReference>
<keyword evidence="5" id="KW-1185">Reference proteome</keyword>
<dbReference type="InterPro" id="IPR000792">
    <property type="entry name" value="Tscrpt_reg_LuxR_C"/>
</dbReference>
<dbReference type="Pfam" id="PF07495">
    <property type="entry name" value="Y_Y_Y"/>
    <property type="match status" value="1"/>
</dbReference>
<dbReference type="InterPro" id="IPR011123">
    <property type="entry name" value="Y_Y_Y"/>
</dbReference>
<evidence type="ECO:0000256" key="2">
    <source>
        <dbReference type="SAM" id="SignalP"/>
    </source>
</evidence>
<name>A0A239LWH3_EKHLU</name>
<dbReference type="GO" id="GO:0003677">
    <property type="term" value="F:DNA binding"/>
    <property type="evidence" value="ECO:0007669"/>
    <property type="project" value="InterPro"/>
</dbReference>
<keyword evidence="1" id="KW-1133">Transmembrane helix</keyword>
<dbReference type="Gene3D" id="1.10.10.10">
    <property type="entry name" value="Winged helix-like DNA-binding domain superfamily/Winged helix DNA-binding domain"/>
    <property type="match status" value="1"/>
</dbReference>
<organism evidence="4 5">
    <name type="scientific">Ekhidna lutea</name>
    <dbReference type="NCBI Taxonomy" id="447679"/>
    <lineage>
        <taxon>Bacteria</taxon>
        <taxon>Pseudomonadati</taxon>
        <taxon>Bacteroidota</taxon>
        <taxon>Cytophagia</taxon>
        <taxon>Cytophagales</taxon>
        <taxon>Reichenbachiellaceae</taxon>
        <taxon>Ekhidna</taxon>
    </lineage>
</organism>
<gene>
    <name evidence="4" type="ORF">SAMN05421640_3439</name>
</gene>
<keyword evidence="2" id="KW-0732">Signal</keyword>
<evidence type="ECO:0000259" key="3">
    <source>
        <dbReference type="SMART" id="SM00421"/>
    </source>
</evidence>
<reference evidence="4 5" key="1">
    <citation type="submission" date="2017-06" db="EMBL/GenBank/DDBJ databases">
        <authorList>
            <person name="Kim H.J."/>
            <person name="Triplett B.A."/>
        </authorList>
    </citation>
    <scope>NUCLEOTIDE SEQUENCE [LARGE SCALE GENOMIC DNA]</scope>
    <source>
        <strain evidence="4 5">DSM 19307</strain>
    </source>
</reference>
<feature type="transmembrane region" description="Helical" evidence="1">
    <location>
        <begin position="752"/>
        <end position="770"/>
    </location>
</feature>
<dbReference type="SMART" id="SM00421">
    <property type="entry name" value="HTH_LUXR"/>
    <property type="match status" value="1"/>
</dbReference>
<accession>A0A239LWH3</accession>
<dbReference type="InterPro" id="IPR013783">
    <property type="entry name" value="Ig-like_fold"/>
</dbReference>
<sequence length="960" mass="110478">MFSHKKNHNYTNRSIHLLIFLVIPCFFAISQTNDNSDQKLISLPLITSFSPSEYNGGIQNWDIDQDTSGYMYVANNYGLLEFDGSSWNNYPIAGATKTRSVLIERSSNKIYVGGQKQLGLFERTESGITYKNLVPLIPDSIIKDEIWDIIEFNQSIYANIYGVISKVNENSIQPLIGVTSAEFLTEVDSSLFAGSINGLFKLEGDTFKYLNNSVGYNFRGVSVYKDRFLLFTYEGEILSYTNERITSVKTQFDAFLSESKINKVLMLKNGNIVLGTQNNGLLIINEDLQPILHLTKNKGLNHRTVIALYEDNFNNLWVGLNNGICVVELSSPFSLINENVGLEGTGYAAASLNEDIYLGTSSGLFEPRGNITEMKETNRYELIKGSEGLVNNVEVIENAILLSHHEGAFILNNREINQFYNETGVWGFSKLTDTQLLGGTYEGFTIFDKKGTIPALKGNLHGLGESSRVFEFDNDSTLWMTHGYKGAYKIKLQADSIYSMEHYGAEDGFPSDLLISVYRIDDELIFTAETGIYSYNPESDRFEPHPFLNKWFEKRHVSKIKQINKNQIFYIAGGQLGLLKKESIGVYKSEEQQFRKINEYISDDLENISVINKDILVGAKEGFIRYNPELDRSIKDSFETYLKRVEITNQENETNTVTGTFFQSTTMDSPKVIRFEYSTPYFDGLSNIKFAYRLVPYEKEWSEWTETNWKEYTNLPAGEYQFEIKSLNIYENESRVGVYPFTINPQWYESNIAYTLYFAFIVFAFFSVLYSREKKHKTEKQILSQTKEEEIRSKDREIHEFSEKTNQQIQELKNERLKQEITHKNSQLASVTMHLLSKNEFVMSLRKKLNEALSNKDNTDSLNRIVKSIDKNIDDDETWDTFAQYFDQVHGNFLQKIKQEVHLTPQETKLCAYLKMNMSTKDIANLMNITIRGVELARYRLRKKLGITRETNLVEYLDDF</sequence>
<keyword evidence="1" id="KW-0472">Membrane</keyword>
<dbReference type="GO" id="GO:0006355">
    <property type="term" value="P:regulation of DNA-templated transcription"/>
    <property type="evidence" value="ECO:0007669"/>
    <property type="project" value="InterPro"/>
</dbReference>
<evidence type="ECO:0000256" key="1">
    <source>
        <dbReference type="SAM" id="Phobius"/>
    </source>
</evidence>
<feature type="signal peptide" evidence="2">
    <location>
        <begin position="1"/>
        <end position="28"/>
    </location>
</feature>